<keyword evidence="3 6" id="KW-1133">Transmembrane helix</keyword>
<proteinExistence type="predicted"/>
<feature type="transmembrane region" description="Helical" evidence="6">
    <location>
        <begin position="122"/>
        <end position="143"/>
    </location>
</feature>
<dbReference type="eggNOG" id="arCOG00271">
    <property type="taxonomic scope" value="Archaea"/>
</dbReference>
<evidence type="ECO:0000256" key="3">
    <source>
        <dbReference type="ARBA" id="ARBA00022989"/>
    </source>
</evidence>
<dbReference type="STRING" id="351160.RCIX1169"/>
<evidence type="ECO:0000256" key="6">
    <source>
        <dbReference type="SAM" id="Phobius"/>
    </source>
</evidence>
<evidence type="ECO:0000313" key="9">
    <source>
        <dbReference type="Proteomes" id="UP000000663"/>
    </source>
</evidence>
<dbReference type="AlphaFoldDB" id="Q0W557"/>
<feature type="transmembrane region" description="Helical" evidence="6">
    <location>
        <begin position="177"/>
        <end position="196"/>
    </location>
</feature>
<dbReference type="GeneID" id="5145100"/>
<evidence type="ECO:0000256" key="4">
    <source>
        <dbReference type="ARBA" id="ARBA00023136"/>
    </source>
</evidence>
<feature type="region of interest" description="Disordered" evidence="5">
    <location>
        <begin position="287"/>
        <end position="306"/>
    </location>
</feature>
<dbReference type="Proteomes" id="UP000000663">
    <property type="component" value="Chromosome"/>
</dbReference>
<evidence type="ECO:0000256" key="2">
    <source>
        <dbReference type="ARBA" id="ARBA00022692"/>
    </source>
</evidence>
<dbReference type="InterPro" id="IPR037185">
    <property type="entry name" value="EmrE-like"/>
</dbReference>
<organism evidence="8 9">
    <name type="scientific">Methanocella arvoryzae (strain DSM 22066 / NBRC 105507 / MRE50)</name>
    <dbReference type="NCBI Taxonomy" id="351160"/>
    <lineage>
        <taxon>Archaea</taxon>
        <taxon>Methanobacteriati</taxon>
        <taxon>Methanobacteriota</taxon>
        <taxon>Stenosarchaea group</taxon>
        <taxon>Methanomicrobia</taxon>
        <taxon>Methanocellales</taxon>
        <taxon>Methanocellaceae</taxon>
        <taxon>Methanocella</taxon>
    </lineage>
</organism>
<feature type="transmembrane region" description="Helical" evidence="6">
    <location>
        <begin position="149"/>
        <end position="165"/>
    </location>
</feature>
<dbReference type="Pfam" id="PF00892">
    <property type="entry name" value="EamA"/>
    <property type="match status" value="2"/>
</dbReference>
<feature type="domain" description="EamA" evidence="7">
    <location>
        <begin position="2"/>
        <end position="134"/>
    </location>
</feature>
<feature type="transmembrane region" description="Helical" evidence="6">
    <location>
        <begin position="61"/>
        <end position="85"/>
    </location>
</feature>
<dbReference type="EMBL" id="AM114193">
    <property type="protein sequence ID" value="CAJ36486.1"/>
    <property type="molecule type" value="Genomic_DNA"/>
</dbReference>
<sequence>MIGLVLVNVFWGASSIAAKEALIQLTPVEIVTVRFAVAFIAVLALALLFNRDALNVRPADLPVLIFMSVAGVSLQFVLQVMALVYTTVTNFSLLFNLSAIFIMIFGVLLLKERPSGKQALGALIGFGGVFLIVTGGSGGLSLAHLSGDLLGLASAALFGLYAIASKTVADRYGPLTILIYTFLFGILGLLPVYYFATPMTPLAALTPLSWASIGFLAVCCSVIAFLIFNHGLSRLPSADVGITIYVSPLAGVALAVLLLGETLTTFTIAGAALVMAGLYVTQAREGGHSGEEEAKEKADRPATADG</sequence>
<dbReference type="PANTHER" id="PTHR32322">
    <property type="entry name" value="INNER MEMBRANE TRANSPORTER"/>
    <property type="match status" value="1"/>
</dbReference>
<accession>Q0W557</accession>
<dbReference type="SUPFAM" id="SSF103481">
    <property type="entry name" value="Multidrug resistance efflux transporter EmrE"/>
    <property type="match status" value="2"/>
</dbReference>
<feature type="domain" description="EamA" evidence="7">
    <location>
        <begin position="146"/>
        <end position="280"/>
    </location>
</feature>
<keyword evidence="9" id="KW-1185">Reference proteome</keyword>
<feature type="transmembrane region" description="Helical" evidence="6">
    <location>
        <begin position="265"/>
        <end position="281"/>
    </location>
</feature>
<name>Q0W557_METAR</name>
<gene>
    <name evidence="8" type="ORF">RCIX1169</name>
</gene>
<feature type="transmembrane region" description="Helical" evidence="6">
    <location>
        <begin position="208"/>
        <end position="228"/>
    </location>
</feature>
<evidence type="ECO:0000313" key="8">
    <source>
        <dbReference type="EMBL" id="CAJ36486.1"/>
    </source>
</evidence>
<evidence type="ECO:0000256" key="5">
    <source>
        <dbReference type="SAM" id="MobiDB-lite"/>
    </source>
</evidence>
<dbReference type="RefSeq" id="WP_012036056.1">
    <property type="nucleotide sequence ID" value="NC_009464.1"/>
</dbReference>
<dbReference type="PANTHER" id="PTHR32322:SF2">
    <property type="entry name" value="EAMA DOMAIN-CONTAINING PROTEIN"/>
    <property type="match status" value="1"/>
</dbReference>
<dbReference type="InterPro" id="IPR000620">
    <property type="entry name" value="EamA_dom"/>
</dbReference>
<reference evidence="8 9" key="1">
    <citation type="journal article" date="2006" name="Science">
        <title>Genome of rice cluster I archaea -- the key methane producers in the rice rhizosphere.</title>
        <authorList>
            <person name="Erkel C."/>
            <person name="Kube M."/>
            <person name="Reinhardt R."/>
            <person name="Liesack W."/>
        </authorList>
    </citation>
    <scope>NUCLEOTIDE SEQUENCE [LARGE SCALE GENOMIC DNA]</scope>
    <source>
        <strain evidence="9">DSM 22066 / NBRC 105507 / MRE50</strain>
    </source>
</reference>
<feature type="transmembrane region" description="Helical" evidence="6">
    <location>
        <begin position="28"/>
        <end position="49"/>
    </location>
</feature>
<dbReference type="GO" id="GO:0016020">
    <property type="term" value="C:membrane"/>
    <property type="evidence" value="ECO:0007669"/>
    <property type="project" value="UniProtKB-SubCell"/>
</dbReference>
<feature type="transmembrane region" description="Helical" evidence="6">
    <location>
        <begin position="91"/>
        <end position="110"/>
    </location>
</feature>
<keyword evidence="2 6" id="KW-0812">Transmembrane</keyword>
<keyword evidence="4 6" id="KW-0472">Membrane</keyword>
<evidence type="ECO:0000256" key="1">
    <source>
        <dbReference type="ARBA" id="ARBA00004141"/>
    </source>
</evidence>
<feature type="transmembrane region" description="Helical" evidence="6">
    <location>
        <begin position="240"/>
        <end position="259"/>
    </location>
</feature>
<evidence type="ECO:0000259" key="7">
    <source>
        <dbReference type="Pfam" id="PF00892"/>
    </source>
</evidence>
<protein>
    <recommendedName>
        <fullName evidence="7">EamA domain-containing protein</fullName>
    </recommendedName>
</protein>
<dbReference type="OrthoDB" id="384819at2157"/>
<dbReference type="KEGG" id="rci:RCIX1169"/>
<dbReference type="InterPro" id="IPR050638">
    <property type="entry name" value="AA-Vitamin_Transporters"/>
</dbReference>
<comment type="subcellular location">
    <subcellularLocation>
        <location evidence="1">Membrane</location>
        <topology evidence="1">Multi-pass membrane protein</topology>
    </subcellularLocation>
</comment>